<feature type="transmembrane region" description="Helical" evidence="2">
    <location>
        <begin position="383"/>
        <end position="404"/>
    </location>
</feature>
<dbReference type="SMART" id="SM00563">
    <property type="entry name" value="PlsC"/>
    <property type="match status" value="1"/>
</dbReference>
<dbReference type="SUPFAM" id="SSF69593">
    <property type="entry name" value="Glycerol-3-phosphate (1)-acyltransferase"/>
    <property type="match status" value="1"/>
</dbReference>
<dbReference type="AlphaFoldDB" id="A0A0C2YGE0"/>
<evidence type="ECO:0000259" key="3">
    <source>
        <dbReference type="SMART" id="SM00563"/>
    </source>
</evidence>
<reference evidence="4 5" key="1">
    <citation type="submission" date="2014-04" db="EMBL/GenBank/DDBJ databases">
        <authorList>
            <consortium name="DOE Joint Genome Institute"/>
            <person name="Kuo A."/>
            <person name="Gay G."/>
            <person name="Dore J."/>
            <person name="Kohler A."/>
            <person name="Nagy L.G."/>
            <person name="Floudas D."/>
            <person name="Copeland A."/>
            <person name="Barry K.W."/>
            <person name="Cichocki N."/>
            <person name="Veneault-Fourrey C."/>
            <person name="LaButti K."/>
            <person name="Lindquist E.A."/>
            <person name="Lipzen A."/>
            <person name="Lundell T."/>
            <person name="Morin E."/>
            <person name="Murat C."/>
            <person name="Sun H."/>
            <person name="Tunlid A."/>
            <person name="Henrissat B."/>
            <person name="Grigoriev I.V."/>
            <person name="Hibbett D.S."/>
            <person name="Martin F."/>
            <person name="Nordberg H.P."/>
            <person name="Cantor M.N."/>
            <person name="Hua S.X."/>
        </authorList>
    </citation>
    <scope>NUCLEOTIDE SEQUENCE [LARGE SCALE GENOMIC DNA]</scope>
    <source>
        <strain evidence="5">h7</strain>
    </source>
</reference>
<dbReference type="GO" id="GO:0004366">
    <property type="term" value="F:glycerol-3-phosphate O-acyltransferase activity"/>
    <property type="evidence" value="ECO:0007669"/>
    <property type="project" value="TreeGrafter"/>
</dbReference>
<feature type="domain" description="Phospholipid/glycerol acyltransferase" evidence="3">
    <location>
        <begin position="43"/>
        <end position="173"/>
    </location>
</feature>
<dbReference type="STRING" id="686832.A0A0C2YGE0"/>
<evidence type="ECO:0000313" key="5">
    <source>
        <dbReference type="Proteomes" id="UP000053424"/>
    </source>
</evidence>
<evidence type="ECO:0000256" key="1">
    <source>
        <dbReference type="SAM" id="MobiDB-lite"/>
    </source>
</evidence>
<dbReference type="OrthoDB" id="1044435at2759"/>
<dbReference type="PANTHER" id="PTHR31605:SF0">
    <property type="entry name" value="GLYCEROL-3-PHOSPHATE O-ACYLTRANSFERASE 1"/>
    <property type="match status" value="1"/>
</dbReference>
<gene>
    <name evidence="4" type="ORF">M413DRAFT_73968</name>
</gene>
<keyword evidence="2" id="KW-1133">Transmembrane helix</keyword>
<organism evidence="4 5">
    <name type="scientific">Hebeloma cylindrosporum</name>
    <dbReference type="NCBI Taxonomy" id="76867"/>
    <lineage>
        <taxon>Eukaryota</taxon>
        <taxon>Fungi</taxon>
        <taxon>Dikarya</taxon>
        <taxon>Basidiomycota</taxon>
        <taxon>Agaricomycotina</taxon>
        <taxon>Agaricomycetes</taxon>
        <taxon>Agaricomycetidae</taxon>
        <taxon>Agaricales</taxon>
        <taxon>Agaricineae</taxon>
        <taxon>Hymenogastraceae</taxon>
        <taxon>Hebeloma</taxon>
    </lineage>
</organism>
<evidence type="ECO:0000313" key="4">
    <source>
        <dbReference type="EMBL" id="KIM40162.1"/>
    </source>
</evidence>
<keyword evidence="5" id="KW-1185">Reference proteome</keyword>
<proteinExistence type="predicted"/>
<dbReference type="InterPro" id="IPR002123">
    <property type="entry name" value="Plipid/glycerol_acylTrfase"/>
</dbReference>
<dbReference type="Pfam" id="PF01553">
    <property type="entry name" value="Acyltransferase"/>
    <property type="match status" value="1"/>
</dbReference>
<dbReference type="CDD" id="cd07992">
    <property type="entry name" value="LPLAT_AAK14816-like"/>
    <property type="match status" value="1"/>
</dbReference>
<dbReference type="EMBL" id="KN831783">
    <property type="protein sequence ID" value="KIM40162.1"/>
    <property type="molecule type" value="Genomic_DNA"/>
</dbReference>
<feature type="region of interest" description="Disordered" evidence="1">
    <location>
        <begin position="468"/>
        <end position="520"/>
    </location>
</feature>
<feature type="transmembrane region" description="Helical" evidence="2">
    <location>
        <begin position="410"/>
        <end position="430"/>
    </location>
</feature>
<dbReference type="HOGENOM" id="CLU_026175_0_0_1"/>
<feature type="transmembrane region" description="Helical" evidence="2">
    <location>
        <begin position="343"/>
        <end position="362"/>
    </location>
</feature>
<name>A0A0C2YGE0_HEBCY</name>
<feature type="region of interest" description="Disordered" evidence="1">
    <location>
        <begin position="609"/>
        <end position="641"/>
    </location>
</feature>
<feature type="compositionally biased region" description="Low complexity" evidence="1">
    <location>
        <begin position="504"/>
        <end position="513"/>
    </location>
</feature>
<reference evidence="5" key="2">
    <citation type="submission" date="2015-01" db="EMBL/GenBank/DDBJ databases">
        <title>Evolutionary Origins and Diversification of the Mycorrhizal Mutualists.</title>
        <authorList>
            <consortium name="DOE Joint Genome Institute"/>
            <consortium name="Mycorrhizal Genomics Consortium"/>
            <person name="Kohler A."/>
            <person name="Kuo A."/>
            <person name="Nagy L.G."/>
            <person name="Floudas D."/>
            <person name="Copeland A."/>
            <person name="Barry K.W."/>
            <person name="Cichocki N."/>
            <person name="Veneault-Fourrey C."/>
            <person name="LaButti K."/>
            <person name="Lindquist E.A."/>
            <person name="Lipzen A."/>
            <person name="Lundell T."/>
            <person name="Morin E."/>
            <person name="Murat C."/>
            <person name="Riley R."/>
            <person name="Ohm R."/>
            <person name="Sun H."/>
            <person name="Tunlid A."/>
            <person name="Henrissat B."/>
            <person name="Grigoriev I.V."/>
            <person name="Hibbett D.S."/>
            <person name="Martin F."/>
        </authorList>
    </citation>
    <scope>NUCLEOTIDE SEQUENCE [LARGE SCALE GENOMIC DNA]</scope>
    <source>
        <strain evidence="5">h7</strain>
    </source>
</reference>
<keyword evidence="2" id="KW-0812">Transmembrane</keyword>
<accession>A0A0C2YGE0</accession>
<evidence type="ECO:0000256" key="2">
    <source>
        <dbReference type="SAM" id="Phobius"/>
    </source>
</evidence>
<dbReference type="PANTHER" id="PTHR31605">
    <property type="entry name" value="GLYCEROL-3-PHOSPHATE O-ACYLTRANSFERASE 1"/>
    <property type="match status" value="1"/>
</dbReference>
<dbReference type="GO" id="GO:0008654">
    <property type="term" value="P:phospholipid biosynthetic process"/>
    <property type="evidence" value="ECO:0007669"/>
    <property type="project" value="TreeGrafter"/>
</dbReference>
<protein>
    <recommendedName>
        <fullName evidence="3">Phospholipid/glycerol acyltransferase domain-containing protein</fullName>
    </recommendedName>
</protein>
<dbReference type="InterPro" id="IPR052744">
    <property type="entry name" value="GPAT/DAPAT"/>
</dbReference>
<keyword evidence="2" id="KW-0472">Membrane</keyword>
<dbReference type="Proteomes" id="UP000053424">
    <property type="component" value="Unassembled WGS sequence"/>
</dbReference>
<sequence>MGSSSDTKVLHRLIRFISSKAVGTFFNEVRVIGGENVPKDGPIIVTATHHNMMLDPAILSAGFPYQRMLNYWSKASLFGHPVMRWILFSSGNIPVDRKSKDRQILFKGTIDALSTGGAVALFPEGTSYTEPRIMQVKDGAAWAAMEYTKWARENAGKASPKDVIIVPVSIVYTNKTKYRSSVIMEFGRPIRIDQYKEQFFSDSEGAPRAAVKRLTRAIETELVETSINAPDWHVESFNNLDTLYAARMARDLLWEKERSIPLEDFVAISQTLVDLFSDPNVATNFKSAKRYLLGYYSLLQSSHLSNSVLSSLPLPRSLDPNTVTTIPSRLYTLLILFRDSVSALIQLPFFLFPLVVHSPVYIMGHVGAKLVEHEEETQAQNKVVFGLLCLLLIYPATFFFLWALLLYTPIGAVVAAVSVYLFAVYHNRMIDSNYERAKRFIAAWRVLVGVWTPKRWDLSMTALSNYTKPRTPPPSPWVNRPVIATTSPEGHQASHKPTDSSTQSEPPVKSVSPRRPPSRRLVRHVLRSRVEAMNALASFFDQLARAGPEKRVQASPHLARMFGGGIFAPSDNKANESIQEAQVEGWRYAAEVLGFLRKHGATIPTLGHGPLEDEWALSSEGEGYATGEEQEEPTWVPRTVD</sequence>
<dbReference type="GO" id="GO:0016287">
    <property type="term" value="F:glycerone-phosphate O-acyltransferase activity"/>
    <property type="evidence" value="ECO:0007669"/>
    <property type="project" value="TreeGrafter"/>
</dbReference>